<organism evidence="2 3">
    <name type="scientific">Dispira parvispora</name>
    <dbReference type="NCBI Taxonomy" id="1520584"/>
    <lineage>
        <taxon>Eukaryota</taxon>
        <taxon>Fungi</taxon>
        <taxon>Fungi incertae sedis</taxon>
        <taxon>Zoopagomycota</taxon>
        <taxon>Kickxellomycotina</taxon>
        <taxon>Dimargaritomycetes</taxon>
        <taxon>Dimargaritales</taxon>
        <taxon>Dimargaritaceae</taxon>
        <taxon>Dispira</taxon>
    </lineage>
</organism>
<feature type="compositionally biased region" description="Polar residues" evidence="1">
    <location>
        <begin position="70"/>
        <end position="81"/>
    </location>
</feature>
<protein>
    <submittedName>
        <fullName evidence="2">Uncharacterized protein</fullName>
    </submittedName>
</protein>
<accession>A0A9W8AXK3</accession>
<feature type="compositionally biased region" description="Polar residues" evidence="1">
    <location>
        <begin position="21"/>
        <end position="59"/>
    </location>
</feature>
<feature type="region of interest" description="Disordered" evidence="1">
    <location>
        <begin position="1"/>
        <end position="82"/>
    </location>
</feature>
<keyword evidence="3" id="KW-1185">Reference proteome</keyword>
<proteinExistence type="predicted"/>
<name>A0A9W8AXK3_9FUNG</name>
<comment type="caution">
    <text evidence="2">The sequence shown here is derived from an EMBL/GenBank/DDBJ whole genome shotgun (WGS) entry which is preliminary data.</text>
</comment>
<dbReference type="EMBL" id="JANBPY010000089">
    <property type="protein sequence ID" value="KAJ1969152.1"/>
    <property type="molecule type" value="Genomic_DNA"/>
</dbReference>
<gene>
    <name evidence="2" type="ORF">IWQ62_000812</name>
</gene>
<dbReference type="Proteomes" id="UP001150925">
    <property type="component" value="Unassembled WGS sequence"/>
</dbReference>
<evidence type="ECO:0000256" key="1">
    <source>
        <dbReference type="SAM" id="MobiDB-lite"/>
    </source>
</evidence>
<reference evidence="2" key="1">
    <citation type="submission" date="2022-07" db="EMBL/GenBank/DDBJ databases">
        <title>Phylogenomic reconstructions and comparative analyses of Kickxellomycotina fungi.</title>
        <authorList>
            <person name="Reynolds N.K."/>
            <person name="Stajich J.E."/>
            <person name="Barry K."/>
            <person name="Grigoriev I.V."/>
            <person name="Crous P."/>
            <person name="Smith M.E."/>
        </authorList>
    </citation>
    <scope>NUCLEOTIDE SEQUENCE</scope>
    <source>
        <strain evidence="2">RSA 1196</strain>
    </source>
</reference>
<dbReference type="OrthoDB" id="5635658at2759"/>
<evidence type="ECO:0000313" key="2">
    <source>
        <dbReference type="EMBL" id="KAJ1969152.1"/>
    </source>
</evidence>
<sequence>MAVVANADSNLPASSEIEGWESSNGNIDLSFSSTPQNLSVDTPEQNPNSSTQEPRSDTLTAKHRKCPAKYQSTAPAGNSGDSMCGTLPYSPTTHFCENGQVCHIGDAVCGTTCISSEYKCVDPSTNKYVLRETGM</sequence>
<evidence type="ECO:0000313" key="3">
    <source>
        <dbReference type="Proteomes" id="UP001150925"/>
    </source>
</evidence>
<dbReference type="AlphaFoldDB" id="A0A9W8AXK3"/>